<dbReference type="RefSeq" id="WP_079990186.1">
    <property type="nucleotide sequence ID" value="NZ_FOXI01000011.1"/>
</dbReference>
<dbReference type="InterPro" id="IPR039721">
    <property type="entry name" value="C5-epimerase"/>
</dbReference>
<dbReference type="GO" id="GO:0047464">
    <property type="term" value="F:heparosan-N-sulfate-glucuronate 5-epimerase activity"/>
    <property type="evidence" value="ECO:0007669"/>
    <property type="project" value="InterPro"/>
</dbReference>
<accession>A0A1I5U2D6</accession>
<dbReference type="SUPFAM" id="SSF48208">
    <property type="entry name" value="Six-hairpin glycosidases"/>
    <property type="match status" value="1"/>
</dbReference>
<dbReference type="AlphaFoldDB" id="A0A1I5U2D6"/>
<reference evidence="3" key="1">
    <citation type="submission" date="2016-10" db="EMBL/GenBank/DDBJ databases">
        <authorList>
            <person name="Varghese N."/>
            <person name="Submissions S."/>
        </authorList>
    </citation>
    <scope>NUCLEOTIDE SEQUENCE [LARGE SCALE GENOMIC DNA]</scope>
    <source>
        <strain evidence="3">CGMCC 1.10329</strain>
    </source>
</reference>
<dbReference type="GO" id="GO:0005975">
    <property type="term" value="P:carbohydrate metabolic process"/>
    <property type="evidence" value="ECO:0007669"/>
    <property type="project" value="InterPro"/>
</dbReference>
<evidence type="ECO:0000313" key="2">
    <source>
        <dbReference type="EMBL" id="SFP89443.1"/>
    </source>
</evidence>
<sequence>MWNDLSRRRVLATAGAALIGGCSAIKAPTSEETPSNPSVSIDGEQANHEKQEINNVGFENRPQWWVNAFKWPYESETDGCVAGSLDSIPNLEMGRLGDDRGHHALRTATNLLQVLSCYRRTDHPAFLEKAKTISDQFIAISVGTDDGIYFPYTMEYKNLDRTFRAPWFSGLAQGKALSAYVDLYRATQDNYYFTLADNVFSTFTNLYKETEQPWICTVEDGFYWIEEYPSKPSSHVLNGFNMGLWGVYDYWMLTDSERAREVLECGLLTMSEKMSEYRNVGGRSYYSLDPAVETSEFYHRLHVRQFEELGKICDGNGFSEFADELRRDFWKEEWNDD</sequence>
<protein>
    <submittedName>
        <fullName evidence="2">D-glucuronyl C5-epimerase C-terminus</fullName>
    </submittedName>
</protein>
<dbReference type="Proteomes" id="UP000183769">
    <property type="component" value="Unassembled WGS sequence"/>
</dbReference>
<dbReference type="GO" id="GO:0015012">
    <property type="term" value="P:heparan sulfate proteoglycan biosynthetic process"/>
    <property type="evidence" value="ECO:0007669"/>
    <property type="project" value="InterPro"/>
</dbReference>
<name>A0A1I5U2D6_9EURY</name>
<dbReference type="PROSITE" id="PS51257">
    <property type="entry name" value="PROKAR_LIPOPROTEIN"/>
    <property type="match status" value="1"/>
</dbReference>
<dbReference type="PANTHER" id="PTHR13174:SF3">
    <property type="entry name" value="D-GLUCURONYL C5-EPIMERASE"/>
    <property type="match status" value="1"/>
</dbReference>
<dbReference type="Pfam" id="PF06662">
    <property type="entry name" value="C5-epim_C"/>
    <property type="match status" value="1"/>
</dbReference>
<dbReference type="InterPro" id="IPR010598">
    <property type="entry name" value="C5-epim_C"/>
</dbReference>
<dbReference type="EMBL" id="FOXI01000011">
    <property type="protein sequence ID" value="SFP89443.1"/>
    <property type="molecule type" value="Genomic_DNA"/>
</dbReference>
<feature type="domain" description="D-glucuronyl C5-epimerase C-terminal" evidence="1">
    <location>
        <begin position="148"/>
        <end position="323"/>
    </location>
</feature>
<organism evidence="2 3">
    <name type="scientific">Halolamina pelagica</name>
    <dbReference type="NCBI Taxonomy" id="699431"/>
    <lineage>
        <taxon>Archaea</taxon>
        <taxon>Methanobacteriati</taxon>
        <taxon>Methanobacteriota</taxon>
        <taxon>Stenosarchaea group</taxon>
        <taxon>Halobacteria</taxon>
        <taxon>Halobacteriales</taxon>
        <taxon>Haloferacaceae</taxon>
    </lineage>
</organism>
<gene>
    <name evidence="2" type="ORF">SAMN05216277_11178</name>
</gene>
<dbReference type="InterPro" id="IPR008928">
    <property type="entry name" value="6-hairpin_glycosidase_sf"/>
</dbReference>
<dbReference type="OrthoDB" id="306662at2157"/>
<keyword evidence="3" id="KW-1185">Reference proteome</keyword>
<evidence type="ECO:0000313" key="3">
    <source>
        <dbReference type="Proteomes" id="UP000183769"/>
    </source>
</evidence>
<dbReference type="PANTHER" id="PTHR13174">
    <property type="entry name" value="D-GLUCURONYL C5-EPIMERASE"/>
    <property type="match status" value="1"/>
</dbReference>
<evidence type="ECO:0000259" key="1">
    <source>
        <dbReference type="Pfam" id="PF06662"/>
    </source>
</evidence>
<proteinExistence type="predicted"/>